<feature type="domain" description="Pyruvate/ketoisovalerate oxidoreductase catalytic" evidence="2">
    <location>
        <begin position="20"/>
        <end position="169"/>
    </location>
</feature>
<keyword evidence="1" id="KW-0560">Oxidoreductase</keyword>
<feature type="non-terminal residue" evidence="3">
    <location>
        <position position="169"/>
    </location>
</feature>
<evidence type="ECO:0000313" key="3">
    <source>
        <dbReference type="EMBL" id="KKL68891.1"/>
    </source>
</evidence>
<dbReference type="PANTHER" id="PTHR42730">
    <property type="entry name" value="2-OXOGLUTARATE SYNTHASE SUBUNIT KORC"/>
    <property type="match status" value="1"/>
</dbReference>
<dbReference type="SUPFAM" id="SSF53323">
    <property type="entry name" value="Pyruvate-ferredoxin oxidoreductase, PFOR, domain III"/>
    <property type="match status" value="1"/>
</dbReference>
<dbReference type="InterPro" id="IPR019752">
    <property type="entry name" value="Pyrv/ketoisovalerate_OxRed_cat"/>
</dbReference>
<protein>
    <recommendedName>
        <fullName evidence="2">Pyruvate/ketoisovalerate oxidoreductase catalytic domain-containing protein</fullName>
    </recommendedName>
</protein>
<proteinExistence type="predicted"/>
<dbReference type="Gene3D" id="3.40.920.10">
    <property type="entry name" value="Pyruvate-ferredoxin oxidoreductase, PFOR, domain III"/>
    <property type="match status" value="1"/>
</dbReference>
<accession>A0A0F9ERJ3</accession>
<dbReference type="AlphaFoldDB" id="A0A0F9ERJ3"/>
<reference evidence="3" key="1">
    <citation type="journal article" date="2015" name="Nature">
        <title>Complex archaea that bridge the gap between prokaryotes and eukaryotes.</title>
        <authorList>
            <person name="Spang A."/>
            <person name="Saw J.H."/>
            <person name="Jorgensen S.L."/>
            <person name="Zaremba-Niedzwiedzka K."/>
            <person name="Martijn J."/>
            <person name="Lind A.E."/>
            <person name="van Eijk R."/>
            <person name="Schleper C."/>
            <person name="Guy L."/>
            <person name="Ettema T.J."/>
        </authorList>
    </citation>
    <scope>NUCLEOTIDE SEQUENCE</scope>
</reference>
<name>A0A0F9ERJ3_9ZZZZ</name>
<dbReference type="GO" id="GO:0016903">
    <property type="term" value="F:oxidoreductase activity, acting on the aldehyde or oxo group of donors"/>
    <property type="evidence" value="ECO:0007669"/>
    <property type="project" value="InterPro"/>
</dbReference>
<dbReference type="EMBL" id="LAZR01026392">
    <property type="protein sequence ID" value="KKL68891.1"/>
    <property type="molecule type" value="Genomic_DNA"/>
</dbReference>
<dbReference type="InterPro" id="IPR002869">
    <property type="entry name" value="Pyrv_flavodox_OxRed_cen"/>
</dbReference>
<comment type="caution">
    <text evidence="3">The sequence shown here is derived from an EMBL/GenBank/DDBJ whole genome shotgun (WGS) entry which is preliminary data.</text>
</comment>
<dbReference type="Pfam" id="PF01558">
    <property type="entry name" value="POR"/>
    <property type="match status" value="1"/>
</dbReference>
<sequence>MAVARDDFIIRIGGDTAIGGVISTGENFATAAARVGFRTFTFRTYPAEIKGGHAWFQVRVANKPVYSLGDGCDILISFDQEAYELHRGNLNQGGVLIYDSDLVQPSPDGNTIRYGIPFQKIAREELGFVRGTNVLILGVMAGLFGLPPASLEEMVKTRYKRRAELMEKN</sequence>
<dbReference type="PANTHER" id="PTHR42730:SF1">
    <property type="entry name" value="2-OXOGLUTARATE SYNTHASE SUBUNIT KORC"/>
    <property type="match status" value="1"/>
</dbReference>
<evidence type="ECO:0000256" key="1">
    <source>
        <dbReference type="ARBA" id="ARBA00023002"/>
    </source>
</evidence>
<evidence type="ECO:0000259" key="2">
    <source>
        <dbReference type="Pfam" id="PF01558"/>
    </source>
</evidence>
<organism evidence="3">
    <name type="scientific">marine sediment metagenome</name>
    <dbReference type="NCBI Taxonomy" id="412755"/>
    <lineage>
        <taxon>unclassified sequences</taxon>
        <taxon>metagenomes</taxon>
        <taxon>ecological metagenomes</taxon>
    </lineage>
</organism>
<dbReference type="InterPro" id="IPR052554">
    <property type="entry name" value="2-oxoglutarate_synth_KorC"/>
</dbReference>
<gene>
    <name evidence="3" type="ORF">LCGC14_2120470</name>
</gene>